<name>A0A518I2P4_9BACT</name>
<dbReference type="AlphaFoldDB" id="A0A518I2P4"/>
<keyword evidence="4" id="KW-1185">Reference proteome</keyword>
<dbReference type="EMBL" id="CP037423">
    <property type="protein sequence ID" value="QDV47379.1"/>
    <property type="molecule type" value="Genomic_DNA"/>
</dbReference>
<dbReference type="Proteomes" id="UP000319004">
    <property type="component" value="Chromosome"/>
</dbReference>
<accession>A0A518I2P4</accession>
<feature type="region of interest" description="Disordered" evidence="1">
    <location>
        <begin position="115"/>
        <end position="146"/>
    </location>
</feature>
<organism evidence="3 4">
    <name type="scientific">Stieleria neptunia</name>
    <dbReference type="NCBI Taxonomy" id="2527979"/>
    <lineage>
        <taxon>Bacteria</taxon>
        <taxon>Pseudomonadati</taxon>
        <taxon>Planctomycetota</taxon>
        <taxon>Planctomycetia</taxon>
        <taxon>Pirellulales</taxon>
        <taxon>Pirellulaceae</taxon>
        <taxon>Stieleria</taxon>
    </lineage>
</organism>
<sequence precursor="true">MKRQTLCTVAAATLFTLALAASPAEVSAQSAGSWVDIARGRVGAGANADGMIQIAKSRSSSKNGVDFGHGFALGAGPNGLAISNSIGVGGGQAGAAHNVQLNIGRGGAHVSHGGVVTQGGNRRVVSGGQTGTSGGRVYGGSHSTGYGQHTKAYSKSQTRQWGGQVYQGQVNQYRAYQGQPNATRSRSMPARVIRGGGIRMFGR</sequence>
<feature type="compositionally biased region" description="Gly residues" evidence="1">
    <location>
        <begin position="128"/>
        <end position="138"/>
    </location>
</feature>
<evidence type="ECO:0000256" key="2">
    <source>
        <dbReference type="SAM" id="SignalP"/>
    </source>
</evidence>
<evidence type="ECO:0000313" key="4">
    <source>
        <dbReference type="Proteomes" id="UP000319004"/>
    </source>
</evidence>
<evidence type="ECO:0000256" key="1">
    <source>
        <dbReference type="SAM" id="MobiDB-lite"/>
    </source>
</evidence>
<feature type="chain" id="PRO_5021940635" evidence="2">
    <location>
        <begin position="21"/>
        <end position="203"/>
    </location>
</feature>
<reference evidence="3 4" key="1">
    <citation type="submission" date="2019-03" db="EMBL/GenBank/DDBJ databases">
        <title>Deep-cultivation of Planctomycetes and their phenomic and genomic characterization uncovers novel biology.</title>
        <authorList>
            <person name="Wiegand S."/>
            <person name="Jogler M."/>
            <person name="Boedeker C."/>
            <person name="Pinto D."/>
            <person name="Vollmers J."/>
            <person name="Rivas-Marin E."/>
            <person name="Kohn T."/>
            <person name="Peeters S.H."/>
            <person name="Heuer A."/>
            <person name="Rast P."/>
            <person name="Oberbeckmann S."/>
            <person name="Bunk B."/>
            <person name="Jeske O."/>
            <person name="Meyerdierks A."/>
            <person name="Storesund J.E."/>
            <person name="Kallscheuer N."/>
            <person name="Luecker S."/>
            <person name="Lage O.M."/>
            <person name="Pohl T."/>
            <person name="Merkel B.J."/>
            <person name="Hornburger P."/>
            <person name="Mueller R.-W."/>
            <person name="Bruemmer F."/>
            <person name="Labrenz M."/>
            <person name="Spormann A.M."/>
            <person name="Op den Camp H."/>
            <person name="Overmann J."/>
            <person name="Amann R."/>
            <person name="Jetten M.S.M."/>
            <person name="Mascher T."/>
            <person name="Medema M.H."/>
            <person name="Devos D.P."/>
            <person name="Kaster A.-K."/>
            <person name="Ovreas L."/>
            <person name="Rohde M."/>
            <person name="Galperin M.Y."/>
            <person name="Jogler C."/>
        </authorList>
    </citation>
    <scope>NUCLEOTIDE SEQUENCE [LARGE SCALE GENOMIC DNA]</scope>
    <source>
        <strain evidence="3 4">Enr13</strain>
    </source>
</reference>
<dbReference type="RefSeq" id="WP_145391472.1">
    <property type="nucleotide sequence ID" value="NZ_CP037423.1"/>
</dbReference>
<keyword evidence="2" id="KW-0732">Signal</keyword>
<dbReference type="OrthoDB" id="279717at2"/>
<feature type="signal peptide" evidence="2">
    <location>
        <begin position="1"/>
        <end position="20"/>
    </location>
</feature>
<proteinExistence type="predicted"/>
<evidence type="ECO:0000313" key="3">
    <source>
        <dbReference type="EMBL" id="QDV47379.1"/>
    </source>
</evidence>
<dbReference type="KEGG" id="snep:Enr13x_72880"/>
<gene>
    <name evidence="3" type="ORF">Enr13x_72880</name>
</gene>
<protein>
    <submittedName>
        <fullName evidence="3">Uncharacterized protein</fullName>
    </submittedName>
</protein>